<dbReference type="InterPro" id="IPR019734">
    <property type="entry name" value="TPR_rpt"/>
</dbReference>
<dbReference type="InterPro" id="IPR002885">
    <property type="entry name" value="PPR_rpt"/>
</dbReference>
<dbReference type="STRING" id="262004.SAMN04489796_11417"/>
<proteinExistence type="predicted"/>
<dbReference type="EMBL" id="FNCZ01000014">
    <property type="protein sequence ID" value="SDI60370.1"/>
    <property type="molecule type" value="Genomic_DNA"/>
</dbReference>
<dbReference type="Pfam" id="PF13181">
    <property type="entry name" value="TPR_8"/>
    <property type="match status" value="1"/>
</dbReference>
<protein>
    <submittedName>
        <fullName evidence="2">PPR repeat-containing protein</fullName>
    </submittedName>
</protein>
<reference evidence="3" key="1">
    <citation type="submission" date="2016-10" db="EMBL/GenBank/DDBJ databases">
        <authorList>
            <person name="Varghese N."/>
            <person name="Submissions S."/>
        </authorList>
    </citation>
    <scope>NUCLEOTIDE SEQUENCE [LARGE SCALE GENOMIC DNA]</scope>
    <source>
        <strain evidence="3">DSM 15363</strain>
    </source>
</reference>
<organism evidence="2 3">
    <name type="scientific">Winogradskyella thalassocola</name>
    <dbReference type="NCBI Taxonomy" id="262004"/>
    <lineage>
        <taxon>Bacteria</taxon>
        <taxon>Pseudomonadati</taxon>
        <taxon>Bacteroidota</taxon>
        <taxon>Flavobacteriia</taxon>
        <taxon>Flavobacteriales</taxon>
        <taxon>Flavobacteriaceae</taxon>
        <taxon>Winogradskyella</taxon>
    </lineage>
</organism>
<evidence type="ECO:0000313" key="3">
    <source>
        <dbReference type="Proteomes" id="UP000199492"/>
    </source>
</evidence>
<sequence>MKLKNILPIFITLIMLSCNSNKITNEADYSQYLSTEIDQTKLLEDVDFWTNRIENSSSSYTYLISRANANSEVFNVTGEIDYLIKAEKDLLEANKIVKGSDAGLLKNIATNYISQHRFKEALVLLKKAEANGAKLNGTKKMLFDVHLELGNYIYAEAYLKDIKNTSSFDYLIRLSKLEDHKGNLDGAIENMEKAMAIAESSNLKGMKLWSYTNIADFYGHAGDIDKSYAYFLKALELDPNNAYAKKGIAWIVYSHEKNPTEALNILNHITSYHNTPDYDLLKAQIAEYNDDSKLKAKSLKNYQAAVKNELYGDMYNQYNVMVFSEDIVMPERALEIAKQEVENRPTPQSYNLLAWSYFRTGNIEKANDIMVEFVEGKTYEPAVIYHMAEIYKAAGKTAKVQPLKAELLASIYELGPTMVSKIKQL</sequence>
<evidence type="ECO:0000256" key="1">
    <source>
        <dbReference type="PROSITE-ProRule" id="PRU00339"/>
    </source>
</evidence>
<dbReference type="OrthoDB" id="1399920at2"/>
<dbReference type="PROSITE" id="PS51257">
    <property type="entry name" value="PROKAR_LIPOPROTEIN"/>
    <property type="match status" value="1"/>
</dbReference>
<evidence type="ECO:0000313" key="2">
    <source>
        <dbReference type="EMBL" id="SDI60370.1"/>
    </source>
</evidence>
<accession>A0A1G8LYY8</accession>
<keyword evidence="3" id="KW-1185">Reference proteome</keyword>
<dbReference type="Gene3D" id="1.25.40.10">
    <property type="entry name" value="Tetratricopeptide repeat domain"/>
    <property type="match status" value="3"/>
</dbReference>
<dbReference type="InterPro" id="IPR011990">
    <property type="entry name" value="TPR-like_helical_dom_sf"/>
</dbReference>
<dbReference type="Pfam" id="PF01535">
    <property type="entry name" value="PPR"/>
    <property type="match status" value="1"/>
</dbReference>
<dbReference type="AlphaFoldDB" id="A0A1G8LYY8"/>
<dbReference type="PROSITE" id="PS50005">
    <property type="entry name" value="TPR"/>
    <property type="match status" value="1"/>
</dbReference>
<dbReference type="RefSeq" id="WP_092471124.1">
    <property type="nucleotide sequence ID" value="NZ_FNCZ01000014.1"/>
</dbReference>
<keyword evidence="1" id="KW-0802">TPR repeat</keyword>
<dbReference type="Proteomes" id="UP000199492">
    <property type="component" value="Unassembled WGS sequence"/>
</dbReference>
<dbReference type="SUPFAM" id="SSF48452">
    <property type="entry name" value="TPR-like"/>
    <property type="match status" value="1"/>
</dbReference>
<name>A0A1G8LYY8_9FLAO</name>
<gene>
    <name evidence="2" type="ORF">SAMN04489796_11417</name>
</gene>
<dbReference type="SMART" id="SM00028">
    <property type="entry name" value="TPR"/>
    <property type="match status" value="3"/>
</dbReference>
<feature type="repeat" description="TPR" evidence="1">
    <location>
        <begin position="208"/>
        <end position="241"/>
    </location>
</feature>